<evidence type="ECO:0000313" key="3">
    <source>
        <dbReference type="Proteomes" id="UP000233654"/>
    </source>
</evidence>
<feature type="domain" description="Polymerase nucleotidyl transferase" evidence="1">
    <location>
        <begin position="12"/>
        <end position="84"/>
    </location>
</feature>
<dbReference type="Gene3D" id="3.30.460.10">
    <property type="entry name" value="Beta Polymerase, domain 2"/>
    <property type="match status" value="1"/>
</dbReference>
<dbReference type="PANTHER" id="PTHR33933:SF1">
    <property type="entry name" value="PROTEIN ADENYLYLTRANSFERASE MNTA-RELATED"/>
    <property type="match status" value="1"/>
</dbReference>
<dbReference type="EMBL" id="PHEX01000014">
    <property type="protein sequence ID" value="PKQ28506.1"/>
    <property type="molecule type" value="Genomic_DNA"/>
</dbReference>
<evidence type="ECO:0000259" key="1">
    <source>
        <dbReference type="Pfam" id="PF01909"/>
    </source>
</evidence>
<dbReference type="InterPro" id="IPR052548">
    <property type="entry name" value="Type_VII_TA_antitoxin"/>
</dbReference>
<dbReference type="PANTHER" id="PTHR33933">
    <property type="entry name" value="NUCLEOTIDYLTRANSFERASE"/>
    <property type="match status" value="1"/>
</dbReference>
<dbReference type="Pfam" id="PF01909">
    <property type="entry name" value="NTP_transf_2"/>
    <property type="match status" value="1"/>
</dbReference>
<reference evidence="2 3" key="1">
    <citation type="journal article" date="2017" name="ISME J.">
        <title>Potential for microbial H2 and metal transformations associated with novel bacteria and archaea in deep terrestrial subsurface sediments.</title>
        <authorList>
            <person name="Hernsdorf A.W."/>
            <person name="Amano Y."/>
            <person name="Miyakawa K."/>
            <person name="Ise K."/>
            <person name="Suzuki Y."/>
            <person name="Anantharaman K."/>
            <person name="Probst A."/>
            <person name="Burstein D."/>
            <person name="Thomas B.C."/>
            <person name="Banfield J.F."/>
        </authorList>
    </citation>
    <scope>NUCLEOTIDE SEQUENCE [LARGE SCALE GENOMIC DNA]</scope>
    <source>
        <strain evidence="2">HGW-Actinobacteria-3</strain>
    </source>
</reference>
<dbReference type="InterPro" id="IPR002934">
    <property type="entry name" value="Polymerase_NTP_transf_dom"/>
</dbReference>
<organism evidence="2 3">
    <name type="scientific">Candidatus Anoxymicrobium japonicum</name>
    <dbReference type="NCBI Taxonomy" id="2013648"/>
    <lineage>
        <taxon>Bacteria</taxon>
        <taxon>Bacillati</taxon>
        <taxon>Actinomycetota</taxon>
        <taxon>Candidatus Geothermincolia</taxon>
        <taxon>Candidatus Geothermincolales</taxon>
        <taxon>Candidatus Anoxymicrobiaceae</taxon>
        <taxon>Candidatus Anoxymicrobium</taxon>
    </lineage>
</organism>
<dbReference type="AlphaFoldDB" id="A0A2N3G713"/>
<comment type="caution">
    <text evidence="2">The sequence shown here is derived from an EMBL/GenBank/DDBJ whole genome shotgun (WGS) entry which is preliminary data.</text>
</comment>
<gene>
    <name evidence="2" type="ORF">CVT63_02465</name>
</gene>
<dbReference type="SUPFAM" id="SSF81301">
    <property type="entry name" value="Nucleotidyltransferase"/>
    <property type="match status" value="1"/>
</dbReference>
<dbReference type="GO" id="GO:0016779">
    <property type="term" value="F:nucleotidyltransferase activity"/>
    <property type="evidence" value="ECO:0007669"/>
    <property type="project" value="InterPro"/>
</dbReference>
<sequence length="107" mass="11864">MNTTKDQALDAVLERLIAAYLPEKVFLFGSRARDDSGSDSDYDILVIVPDDAPLERRRSRLAYEQLWGTGAAADVLVWTSGYFESRAHLNSSLAATVIREGKLLYAV</sequence>
<dbReference type="InterPro" id="IPR043519">
    <property type="entry name" value="NT_sf"/>
</dbReference>
<accession>A0A2N3G713</accession>
<evidence type="ECO:0000313" key="2">
    <source>
        <dbReference type="EMBL" id="PKQ28506.1"/>
    </source>
</evidence>
<dbReference type="Proteomes" id="UP000233654">
    <property type="component" value="Unassembled WGS sequence"/>
</dbReference>
<name>A0A2N3G713_9ACTN</name>
<proteinExistence type="predicted"/>
<protein>
    <submittedName>
        <fullName evidence="2">DNA polymerase III subunit beta</fullName>
    </submittedName>
</protein>